<dbReference type="CDD" id="cd03025">
    <property type="entry name" value="DsbA_FrnE_like"/>
    <property type="match status" value="1"/>
</dbReference>
<dbReference type="Proteomes" id="UP000068905">
    <property type="component" value="Chromosome"/>
</dbReference>
<dbReference type="SUPFAM" id="SSF52833">
    <property type="entry name" value="Thioredoxin-like"/>
    <property type="match status" value="1"/>
</dbReference>
<dbReference type="PANTHER" id="PTHR13887:SF54">
    <property type="entry name" value="DSBA FAMILY PROTEIN"/>
    <property type="match status" value="1"/>
</dbReference>
<dbReference type="PANTHER" id="PTHR13887">
    <property type="entry name" value="GLUTATHIONE S-TRANSFERASE KAPPA"/>
    <property type="match status" value="1"/>
</dbReference>
<keyword evidence="2" id="KW-1185">Reference proteome</keyword>
<dbReference type="Gene3D" id="3.40.30.10">
    <property type="entry name" value="Glutaredoxin"/>
    <property type="match status" value="1"/>
</dbReference>
<dbReference type="AlphaFoldDB" id="A0A0M4L528"/>
<dbReference type="EMBL" id="CP006911">
    <property type="protein sequence ID" value="ALE01713.1"/>
    <property type="molecule type" value="Genomic_DNA"/>
</dbReference>
<gene>
    <name evidence="1" type="ORF">W908_03460</name>
</gene>
<evidence type="ECO:0000313" key="1">
    <source>
        <dbReference type="EMBL" id="ALE01713.1"/>
    </source>
</evidence>
<dbReference type="Gene3D" id="1.10.472.60">
    <property type="entry name" value="putative protein disulfide isomerase domain"/>
    <property type="match status" value="1"/>
</dbReference>
<evidence type="ECO:0000313" key="2">
    <source>
        <dbReference type="Proteomes" id="UP000068905"/>
    </source>
</evidence>
<organism evidence="1 2">
    <name type="scientific">Candidatus Pseudothioglobus singularis PS1</name>
    <dbReference type="NCBI Taxonomy" id="1125411"/>
    <lineage>
        <taxon>Bacteria</taxon>
        <taxon>Pseudomonadati</taxon>
        <taxon>Pseudomonadota</taxon>
        <taxon>Gammaproteobacteria</taxon>
        <taxon>Candidatus Pseudothioglobaceae</taxon>
        <taxon>Candidatus Pseudothioglobus</taxon>
    </lineage>
</organism>
<accession>A0A0M4L528</accession>
<proteinExistence type="predicted"/>
<dbReference type="OrthoDB" id="9813770at2"/>
<dbReference type="Pfam" id="PF13743">
    <property type="entry name" value="Thioredoxin_5"/>
    <property type="match status" value="1"/>
</dbReference>
<protein>
    <submittedName>
        <fullName evidence="1">Thioredoxin</fullName>
    </submittedName>
</protein>
<reference evidence="1 2" key="1">
    <citation type="journal article" date="2015" name="Genome Announc.">
        <title>Genome Sequence of 'Candidatus Thioglobus singularis' Strain PS1, a Mixotroph from the SUP05 Clade of Marine Gammaproteobacteria.</title>
        <authorList>
            <person name="Marshall K.T."/>
            <person name="Morris R.M."/>
        </authorList>
    </citation>
    <scope>NUCLEOTIDE SEQUENCE [LARGE SCALE GENOMIC DNA]</scope>
    <source>
        <strain evidence="1 2">PS1</strain>
    </source>
</reference>
<dbReference type="STRING" id="1125411.W908_03460"/>
<dbReference type="KEGG" id="tsn:W908_03460"/>
<name>A0A0M4L528_9GAMM</name>
<sequence length="192" mass="22441">MCSWCWAFKPTWQKILTNLPQNLIVEYLLGGLAPDNDIPMSLETRKLVMDNWRRVQDTVPTTEFNYDFWRLNTPKRSTYISCRAVISARIQNPKFERAMIEEIQYAYYLKAQNPSEEMVLFDLADNVGLNVQAFKKDLNSPRVNNYLKKEIEFSMTMPINGFPSLVLSKNDTLTQIRINYINANFNINQIIA</sequence>
<dbReference type="InterPro" id="IPR036249">
    <property type="entry name" value="Thioredoxin-like_sf"/>
</dbReference>